<keyword evidence="4" id="KW-1185">Reference proteome</keyword>
<dbReference type="InterPro" id="IPR006842">
    <property type="entry name" value="Transposase_31"/>
</dbReference>
<comment type="similarity">
    <text evidence="1">Belongs to the Rpn/YhgA-like nuclease family.</text>
</comment>
<dbReference type="OrthoDB" id="5562276at2"/>
<accession>A0A3N4PI55</accession>
<feature type="domain" description="Transposase (putative) YhgA-like" evidence="2">
    <location>
        <begin position="9"/>
        <end position="209"/>
    </location>
</feature>
<dbReference type="GO" id="GO:1990238">
    <property type="term" value="F:double-stranded DNA endonuclease activity"/>
    <property type="evidence" value="ECO:0007669"/>
    <property type="project" value="TreeGrafter"/>
</dbReference>
<evidence type="ECO:0000313" key="4">
    <source>
        <dbReference type="Proteomes" id="UP000281332"/>
    </source>
</evidence>
<dbReference type="NCBIfam" id="TIGR01784">
    <property type="entry name" value="T_den_put_tspse"/>
    <property type="match status" value="1"/>
</dbReference>
<proteinExistence type="inferred from homology"/>
<evidence type="ECO:0000259" key="2">
    <source>
        <dbReference type="Pfam" id="PF04754"/>
    </source>
</evidence>
<dbReference type="Proteomes" id="UP000281332">
    <property type="component" value="Unassembled WGS sequence"/>
</dbReference>
<gene>
    <name evidence="3" type="ORF">BBB56_01235</name>
</gene>
<dbReference type="GO" id="GO:0006310">
    <property type="term" value="P:DNA recombination"/>
    <property type="evidence" value="ECO:0007669"/>
    <property type="project" value="TreeGrafter"/>
</dbReference>
<dbReference type="PANTHER" id="PTHR34611">
    <property type="match status" value="1"/>
</dbReference>
<evidence type="ECO:0000313" key="3">
    <source>
        <dbReference type="EMBL" id="RPE04491.1"/>
    </source>
</evidence>
<dbReference type="InterPro" id="IPR051699">
    <property type="entry name" value="Rpn/YhgA-like_nuclease"/>
</dbReference>
<comment type="caution">
    <text evidence="3">The sequence shown here is derived from an EMBL/GenBank/DDBJ whole genome shotgun (WGS) entry which is preliminary data.</text>
</comment>
<dbReference type="EMBL" id="RMVG01000001">
    <property type="protein sequence ID" value="RPE04491.1"/>
    <property type="molecule type" value="Genomic_DNA"/>
</dbReference>
<dbReference type="RefSeq" id="WP_123798120.1">
    <property type="nucleotide sequence ID" value="NZ_RMVG01000001.1"/>
</dbReference>
<organism evidence="3 4">
    <name type="scientific">Candidatus Pantoea deserta</name>
    <dbReference type="NCBI Taxonomy" id="1869313"/>
    <lineage>
        <taxon>Bacteria</taxon>
        <taxon>Pseudomonadati</taxon>
        <taxon>Pseudomonadota</taxon>
        <taxon>Gammaproteobacteria</taxon>
        <taxon>Enterobacterales</taxon>
        <taxon>Erwiniaceae</taxon>
        <taxon>Pantoea</taxon>
    </lineage>
</organism>
<dbReference type="PANTHER" id="PTHR34611:SF4">
    <property type="entry name" value="RECOMBINATION-PROMOTING NUCLEASE PSLT051"/>
    <property type="match status" value="1"/>
</dbReference>
<reference evidence="3 4" key="1">
    <citation type="submission" date="2018-11" db="EMBL/GenBank/DDBJ databases">
        <title>Whole genome sequencing of Pantoea sp. RIT388.</title>
        <authorList>
            <person name="Gan H.M."/>
            <person name="Hudson A.O."/>
        </authorList>
    </citation>
    <scope>NUCLEOTIDE SEQUENCE [LARGE SCALE GENOMIC DNA]</scope>
    <source>
        <strain evidence="3 4">RIT388</strain>
    </source>
</reference>
<sequence length="306" mass="34494">MKKQKSTPTPHDAVFRQLLSQPDVARDFMEIHLPPQLLALCDLSTLRLASGSFVEDDLRPYFSDVLYSMKTRSGDDGYVQVLIEHQSTPDKQMAFRLLRYAVAAMKRHLDAGHKRLPLVIPVLFYAGQRSPYPYSTCWLDGFSDPALAAALYGKAFPLVDVTVIPDDEIVRHRRMAALTLLQKHIRQRDLAEIMDLLVAAWQADKSSSQTLSLVNYIIQAGETTDASAFVRELAQRMPQQEVPLMTIAEQLRQEGELKGKREGILEGELKGKLDVARSLLKMQLPRDTILQATGLTEEELDRLGDH</sequence>
<evidence type="ECO:0000256" key="1">
    <source>
        <dbReference type="ARBA" id="ARBA00009787"/>
    </source>
</evidence>
<protein>
    <submittedName>
        <fullName evidence="3">Rpn family recombination-promoting nuclease/putative transposase</fullName>
    </submittedName>
</protein>
<dbReference type="InterPro" id="IPR010106">
    <property type="entry name" value="RpnA"/>
</dbReference>
<name>A0A3N4PI55_9GAMM</name>
<dbReference type="AlphaFoldDB" id="A0A3N4PI55"/>
<dbReference type="Pfam" id="PF04754">
    <property type="entry name" value="Transposase_31"/>
    <property type="match status" value="1"/>
</dbReference>